<feature type="compositionally biased region" description="Basic and acidic residues" evidence="1">
    <location>
        <begin position="195"/>
        <end position="205"/>
    </location>
</feature>
<dbReference type="AlphaFoldDB" id="A0A034VK25"/>
<feature type="compositionally biased region" description="Polar residues" evidence="1">
    <location>
        <begin position="167"/>
        <end position="179"/>
    </location>
</feature>
<feature type="compositionally biased region" description="Low complexity" evidence="1">
    <location>
        <begin position="182"/>
        <end position="194"/>
    </location>
</feature>
<dbReference type="OrthoDB" id="7454303at2759"/>
<evidence type="ECO:0000256" key="1">
    <source>
        <dbReference type="SAM" id="MobiDB-lite"/>
    </source>
</evidence>
<protein>
    <submittedName>
        <fullName evidence="2">Uncharacterized protein</fullName>
    </submittedName>
</protein>
<feature type="compositionally biased region" description="Basic and acidic residues" evidence="1">
    <location>
        <begin position="93"/>
        <end position="130"/>
    </location>
</feature>
<feature type="region of interest" description="Disordered" evidence="1">
    <location>
        <begin position="1"/>
        <end position="131"/>
    </location>
</feature>
<name>A0A034VK25_BACDO</name>
<accession>A0A034VK25</accession>
<feature type="compositionally biased region" description="Polar residues" evidence="1">
    <location>
        <begin position="54"/>
        <end position="64"/>
    </location>
</feature>
<feature type="region of interest" description="Disordered" evidence="1">
    <location>
        <begin position="159"/>
        <end position="205"/>
    </location>
</feature>
<feature type="compositionally biased region" description="Polar residues" evidence="1">
    <location>
        <begin position="26"/>
        <end position="46"/>
    </location>
</feature>
<reference evidence="2" key="1">
    <citation type="journal article" date="2014" name="BMC Genomics">
        <title>Characterizing the developmental transcriptome of the oriental fruit fly, Bactrocera dorsalis (Diptera: Tephritidae) through comparative genomic analysis with Drosophila melanogaster utilizing modENCODE datasets.</title>
        <authorList>
            <person name="Geib S.M."/>
            <person name="Calla B."/>
            <person name="Hall B."/>
            <person name="Hou S."/>
            <person name="Manoukis N.C."/>
        </authorList>
    </citation>
    <scope>NUCLEOTIDE SEQUENCE</scope>
    <source>
        <strain evidence="2">Punador</strain>
    </source>
</reference>
<organism evidence="2">
    <name type="scientific">Bactrocera dorsalis</name>
    <name type="common">Oriental fruit fly</name>
    <name type="synonym">Dacus dorsalis</name>
    <dbReference type="NCBI Taxonomy" id="27457"/>
    <lineage>
        <taxon>Eukaryota</taxon>
        <taxon>Metazoa</taxon>
        <taxon>Ecdysozoa</taxon>
        <taxon>Arthropoda</taxon>
        <taxon>Hexapoda</taxon>
        <taxon>Insecta</taxon>
        <taxon>Pterygota</taxon>
        <taxon>Neoptera</taxon>
        <taxon>Endopterygota</taxon>
        <taxon>Diptera</taxon>
        <taxon>Brachycera</taxon>
        <taxon>Muscomorpha</taxon>
        <taxon>Tephritoidea</taxon>
        <taxon>Tephritidae</taxon>
        <taxon>Bactrocera</taxon>
        <taxon>Bactrocera</taxon>
    </lineage>
</organism>
<proteinExistence type="predicted"/>
<dbReference type="EMBL" id="GAKP01016480">
    <property type="protein sequence ID" value="JAC42472.1"/>
    <property type="molecule type" value="Transcribed_RNA"/>
</dbReference>
<evidence type="ECO:0000313" key="2">
    <source>
        <dbReference type="EMBL" id="JAC42472.1"/>
    </source>
</evidence>
<sequence>MPRKSKKVVISSITTKSKDISLKSPIKTQKTHQNPRTLRSSNSNINIKAAGNLTAEQVTQTKTVTGRRTRSGNSKTNTMEAIEPEPTARRRKTTDENKENAEDGDEIPEKVGRLETNEQKEAESSEKIDAELVTTNVPMVVDKDNENIEAAKCDAAVGQSPAAEINSKPSENVPNSNEKTQNEATEAQTPTETTTNKESKTTHRTDSIDKLTTLFSNLYLNSVQRLCLEFPPRCAEDLVYCRKQHYQQRFSEMVKPSEARLMQLRCTLKQQRYLSFLNLALDMCQRHEFPGEDTFTNLIELILSLNPKAGDATCIHTYHKCIELFNYMVRTFPPCWRATHPAYIGFFQRPLDAEKLSNKSKGSDKRLSRSKKVFDIILDLTEIIINECNTEELSKSVEPSTPTVKNKGTAASVVPETPESELYDHRKWEERDTHLNTFTALKPTVRLERLFIVLRLILQILENDFVMWMLHHYSKDKNWLFYNDSRPLAVFVLGIAEEAHLSNLGRQLFLLFALGVNKGLNINYLKILERYISLLMVISNTADIEHTVLGVKYPRLGPNTKQAIYDFFRKFKDRNLNSSIGNYINAIDVLRIPYVRYTFIDQFLQMFGFLYAEEFSPEKVFNYIRKKRWLKHKKQAELQAAMEEAGEVVDEISCEQHLSLLLEALKAYCKWHASKEFMQIILNKRNVSSLKITAHSVHYTPIAYGGLLNLARMENEIHTLENKLRKTVRVAKPLIDLKLMDICIDQDLRIKYRTDLKYLHALQIKVAEQSVAHPEVDFSAWQTFLLDFKVD</sequence>